<sequence length="87" mass="10390">MSLKFQCSPEKRKQEVESLLNELNLEFEFIGENQIKIYGKKYHIFGEFLATGHVYLFKYNDKWKRNTHKWTCAGMQAITSYLKQHAL</sequence>
<proteinExistence type="predicted"/>
<name>A0ABS8QKV7_9BACI</name>
<reference evidence="1 2" key="1">
    <citation type="journal article" date="2023" name="Antonie Van Leeuwenhoek">
        <title>Unveiling the genomic potential of a novel thermostable glycoside hydrolases producing Neobacillus sedimentimangrovi UE25.</title>
        <authorList>
            <person name="Ejaz U."/>
            <person name="Saleem F."/>
            <person name="Rashid R."/>
            <person name="Hasan K.A."/>
            <person name="Syed M.N."/>
            <person name="Sohail M."/>
        </authorList>
    </citation>
    <scope>NUCLEOTIDE SEQUENCE [LARGE SCALE GENOMIC DNA]</scope>
    <source>
        <strain evidence="1 2">UE25</strain>
    </source>
</reference>
<dbReference type="EMBL" id="JAJODE010000046">
    <property type="protein sequence ID" value="MCD4839934.1"/>
    <property type="molecule type" value="Genomic_DNA"/>
</dbReference>
<comment type="caution">
    <text evidence="1">The sequence shown here is derived from an EMBL/GenBank/DDBJ whole genome shotgun (WGS) entry which is preliminary data.</text>
</comment>
<dbReference type="Proteomes" id="UP001162836">
    <property type="component" value="Unassembled WGS sequence"/>
</dbReference>
<gene>
    <name evidence="1" type="ORF">LRS37_13845</name>
</gene>
<evidence type="ECO:0000313" key="2">
    <source>
        <dbReference type="Proteomes" id="UP001162836"/>
    </source>
</evidence>
<organism evidence="1 2">
    <name type="scientific">Neobacillus sedimentimangrovi</name>
    <dbReference type="NCBI Taxonomy" id="2699460"/>
    <lineage>
        <taxon>Bacteria</taxon>
        <taxon>Bacillati</taxon>
        <taxon>Bacillota</taxon>
        <taxon>Bacilli</taxon>
        <taxon>Bacillales</taxon>
        <taxon>Bacillaceae</taxon>
        <taxon>Neobacillus</taxon>
    </lineage>
</organism>
<protein>
    <submittedName>
        <fullName evidence="1">Uncharacterized protein</fullName>
    </submittedName>
</protein>
<evidence type="ECO:0000313" key="1">
    <source>
        <dbReference type="EMBL" id="MCD4839934.1"/>
    </source>
</evidence>
<dbReference type="RefSeq" id="WP_231315152.1">
    <property type="nucleotide sequence ID" value="NZ_JAJODE010000046.1"/>
</dbReference>
<keyword evidence="2" id="KW-1185">Reference proteome</keyword>
<accession>A0ABS8QKV7</accession>